<dbReference type="InterPro" id="IPR051328">
    <property type="entry name" value="T7SS_ABC-Transporter"/>
</dbReference>
<keyword evidence="4 7" id="KW-0812">Transmembrane</keyword>
<protein>
    <submittedName>
        <fullName evidence="9">YhgE/Pip domain-containing protein</fullName>
    </submittedName>
</protein>
<feature type="domain" description="DUF3533" evidence="8">
    <location>
        <begin position="20"/>
        <end position="393"/>
    </location>
</feature>
<accession>A0ABP7TD12</accession>
<dbReference type="Gene3D" id="3.40.1710.10">
    <property type="entry name" value="abc type-2 transporter like domain"/>
    <property type="match status" value="1"/>
</dbReference>
<evidence type="ECO:0000256" key="5">
    <source>
        <dbReference type="ARBA" id="ARBA00022989"/>
    </source>
</evidence>
<feature type="transmembrane region" description="Helical" evidence="7">
    <location>
        <begin position="389"/>
        <end position="410"/>
    </location>
</feature>
<keyword evidence="3" id="KW-1003">Cell membrane</keyword>
<dbReference type="PANTHER" id="PTHR43077">
    <property type="entry name" value="TRANSPORT PERMEASE YVFS-RELATED"/>
    <property type="match status" value="1"/>
</dbReference>
<evidence type="ECO:0000313" key="10">
    <source>
        <dbReference type="Proteomes" id="UP001500456"/>
    </source>
</evidence>
<reference evidence="10" key="1">
    <citation type="journal article" date="2019" name="Int. J. Syst. Evol. Microbiol.">
        <title>The Global Catalogue of Microorganisms (GCM) 10K type strain sequencing project: providing services to taxonomists for standard genome sequencing and annotation.</title>
        <authorList>
            <consortium name="The Broad Institute Genomics Platform"/>
            <consortium name="The Broad Institute Genome Sequencing Center for Infectious Disease"/>
            <person name="Wu L."/>
            <person name="Ma J."/>
        </authorList>
    </citation>
    <scope>NUCLEOTIDE SEQUENCE [LARGE SCALE GENOMIC DNA]</scope>
    <source>
        <strain evidence="10">JCM 16924</strain>
    </source>
</reference>
<evidence type="ECO:0000256" key="1">
    <source>
        <dbReference type="ARBA" id="ARBA00004651"/>
    </source>
</evidence>
<feature type="transmembrane region" description="Helical" evidence="7">
    <location>
        <begin position="328"/>
        <end position="348"/>
    </location>
</feature>
<evidence type="ECO:0000256" key="7">
    <source>
        <dbReference type="SAM" id="Phobius"/>
    </source>
</evidence>
<proteinExistence type="inferred from homology"/>
<evidence type="ECO:0000313" key="9">
    <source>
        <dbReference type="EMBL" id="GAA4024517.1"/>
    </source>
</evidence>
<dbReference type="Proteomes" id="UP001500456">
    <property type="component" value="Unassembled WGS sequence"/>
</dbReference>
<dbReference type="PANTHER" id="PTHR43077:SF8">
    <property type="entry name" value="DOXORUBICIN RESISTANCE ABC TRANSPORTER PERMEASE PROTEIN DRRB"/>
    <property type="match status" value="1"/>
</dbReference>
<dbReference type="InterPro" id="IPR022703">
    <property type="entry name" value="DUF3533"/>
</dbReference>
<keyword evidence="10" id="KW-1185">Reference proteome</keyword>
<feature type="transmembrane region" description="Helical" evidence="7">
    <location>
        <begin position="214"/>
        <end position="232"/>
    </location>
</feature>
<name>A0ABP7TD12_9ACTN</name>
<feature type="transmembrane region" description="Helical" evidence="7">
    <location>
        <begin position="15"/>
        <end position="37"/>
    </location>
</feature>
<evidence type="ECO:0000256" key="4">
    <source>
        <dbReference type="ARBA" id="ARBA00022692"/>
    </source>
</evidence>
<feature type="transmembrane region" description="Helical" evidence="7">
    <location>
        <begin position="262"/>
        <end position="288"/>
    </location>
</feature>
<dbReference type="Pfam" id="PF12051">
    <property type="entry name" value="DUF3533"/>
    <property type="match status" value="1"/>
</dbReference>
<comment type="similarity">
    <text evidence="2">Belongs to the ABC-2 integral membrane protein family.</text>
</comment>
<evidence type="ECO:0000256" key="6">
    <source>
        <dbReference type="ARBA" id="ARBA00023136"/>
    </source>
</evidence>
<organism evidence="9 10">
    <name type="scientific">Streptomyces plumbiresistens</name>
    <dbReference type="NCBI Taxonomy" id="511811"/>
    <lineage>
        <taxon>Bacteria</taxon>
        <taxon>Bacillati</taxon>
        <taxon>Actinomycetota</taxon>
        <taxon>Actinomycetes</taxon>
        <taxon>Kitasatosporales</taxon>
        <taxon>Streptomycetaceae</taxon>
        <taxon>Streptomyces</taxon>
    </lineage>
</organism>
<comment type="subcellular location">
    <subcellularLocation>
        <location evidence="1">Cell membrane</location>
        <topology evidence="1">Multi-pass membrane protein</topology>
    </subcellularLocation>
</comment>
<sequence length="432" mass="44992">MDGFHPFRVLRARGLWIVNGVVTGALALLFAVLYIGANVDPVGHLHKLPVGLVNADRGANVGGEHVNLGARTVESITKSNAGGDAIDWKVMDEQKMNKELGQGKLFGALVVPGDFSSSTTTLISTAADKNPVRPTLTVVTNQSAGSVGSSLARAATTEAATNASRQVGRELSAQAGAEQAKLPPAERLLLADPAVVTVKDGHPLHSHSGLGMTAFYYALVLVVCGMLSANVISGQVDHALGYTHNDMGPLRRHRPLIRASRVQTLAVSSTLMAGLSVLMGSLVLAGAVGIGMDVSHLPLLWLYSVCAIAVAGIGGLALLAVFGTPGMLLVALVFVAMAVPTAGATTPIEALPGFYRFLAEFEPLRQITDGVRSILYYDAQGDAGLTRGWAMLAIGLVAASLFGFGVTRLYDRKGLHRIPSEVEKPTQAGAPA</sequence>
<evidence type="ECO:0000256" key="2">
    <source>
        <dbReference type="ARBA" id="ARBA00007783"/>
    </source>
</evidence>
<dbReference type="EMBL" id="BAAAZX010000036">
    <property type="protein sequence ID" value="GAA4024517.1"/>
    <property type="molecule type" value="Genomic_DNA"/>
</dbReference>
<gene>
    <name evidence="9" type="ORF">GCM10022232_82380</name>
</gene>
<keyword evidence="5 7" id="KW-1133">Transmembrane helix</keyword>
<evidence type="ECO:0000256" key="3">
    <source>
        <dbReference type="ARBA" id="ARBA00022475"/>
    </source>
</evidence>
<comment type="caution">
    <text evidence="9">The sequence shown here is derived from an EMBL/GenBank/DDBJ whole genome shotgun (WGS) entry which is preliminary data.</text>
</comment>
<dbReference type="RefSeq" id="WP_345570381.1">
    <property type="nucleotide sequence ID" value="NZ_BAAAZX010000036.1"/>
</dbReference>
<evidence type="ECO:0000259" key="8">
    <source>
        <dbReference type="Pfam" id="PF12051"/>
    </source>
</evidence>
<feature type="transmembrane region" description="Helical" evidence="7">
    <location>
        <begin position="300"/>
        <end position="321"/>
    </location>
</feature>
<keyword evidence="6 7" id="KW-0472">Membrane</keyword>